<dbReference type="InterPro" id="IPR000489">
    <property type="entry name" value="Pterin-binding_dom"/>
</dbReference>
<evidence type="ECO:0000256" key="8">
    <source>
        <dbReference type="ARBA" id="ARBA00022842"/>
    </source>
</evidence>
<dbReference type="PANTHER" id="PTHR20941">
    <property type="entry name" value="FOLATE SYNTHESIS PROTEINS"/>
    <property type="match status" value="1"/>
</dbReference>
<keyword evidence="9 10" id="KW-0289">Folate biosynthesis</keyword>
<keyword evidence="8 10" id="KW-0460">Magnesium</keyword>
<dbReference type="PROSITE" id="PS00792">
    <property type="entry name" value="DHPS_1"/>
    <property type="match status" value="1"/>
</dbReference>
<dbReference type="AlphaFoldDB" id="A0AAW9HU24"/>
<evidence type="ECO:0000256" key="3">
    <source>
        <dbReference type="ARBA" id="ARBA00004763"/>
    </source>
</evidence>
<evidence type="ECO:0000313" key="12">
    <source>
        <dbReference type="EMBL" id="MDY5155203.1"/>
    </source>
</evidence>
<dbReference type="PANTHER" id="PTHR20941:SF1">
    <property type="entry name" value="FOLIC ACID SYNTHESIS PROTEIN FOL1"/>
    <property type="match status" value="1"/>
</dbReference>
<dbReference type="CDD" id="cd00739">
    <property type="entry name" value="DHPS"/>
    <property type="match status" value="1"/>
</dbReference>
<dbReference type="GO" id="GO:0046872">
    <property type="term" value="F:metal ion binding"/>
    <property type="evidence" value="ECO:0007669"/>
    <property type="project" value="UniProtKB-KW"/>
</dbReference>
<comment type="cofactor">
    <cofactor evidence="2 10">
        <name>Mg(2+)</name>
        <dbReference type="ChEBI" id="CHEBI:18420"/>
    </cofactor>
</comment>
<reference evidence="12" key="1">
    <citation type="submission" date="2023-10" db="EMBL/GenBank/DDBJ databases">
        <title>Whole Genome based description of the genera Actinobaculum and Actinotignum reveals a complex phylogenetic relationship within the species included in the genus Actinotignum.</title>
        <authorList>
            <person name="Jensen C.S."/>
            <person name="Dargis R."/>
            <person name="Kemp M."/>
            <person name="Christensen J.J."/>
        </authorList>
    </citation>
    <scope>NUCLEOTIDE SEQUENCE</scope>
    <source>
        <strain evidence="12">SLA_B511</strain>
    </source>
</reference>
<comment type="caution">
    <text evidence="12">The sequence shown here is derived from an EMBL/GenBank/DDBJ whole genome shotgun (WGS) entry which is preliminary data.</text>
</comment>
<comment type="function">
    <text evidence="10">Catalyzes the condensation of para-aminobenzoate (pABA) with 6-hydroxymethyl-7,8-dihydropterin diphosphate (DHPt-PP) to form 7,8-dihydropteroate (H2Pte), the immediate precursor of folate derivatives.</text>
</comment>
<dbReference type="InterPro" id="IPR006390">
    <property type="entry name" value="DHP_synth_dom"/>
</dbReference>
<proteinExistence type="inferred from homology"/>
<evidence type="ECO:0000313" key="13">
    <source>
        <dbReference type="Proteomes" id="UP001281731"/>
    </source>
</evidence>
<dbReference type="PROSITE" id="PS50972">
    <property type="entry name" value="PTERIN_BINDING"/>
    <property type="match status" value="1"/>
</dbReference>
<dbReference type="GO" id="GO:0005829">
    <property type="term" value="C:cytosol"/>
    <property type="evidence" value="ECO:0007669"/>
    <property type="project" value="TreeGrafter"/>
</dbReference>
<evidence type="ECO:0000259" key="11">
    <source>
        <dbReference type="PROSITE" id="PS50972"/>
    </source>
</evidence>
<dbReference type="Gene3D" id="3.20.20.20">
    <property type="entry name" value="Dihydropteroate synthase-like"/>
    <property type="match status" value="1"/>
</dbReference>
<evidence type="ECO:0000256" key="2">
    <source>
        <dbReference type="ARBA" id="ARBA00001946"/>
    </source>
</evidence>
<dbReference type="EMBL" id="JAWNGC010000006">
    <property type="protein sequence ID" value="MDY5155203.1"/>
    <property type="molecule type" value="Genomic_DNA"/>
</dbReference>
<dbReference type="PROSITE" id="PS00793">
    <property type="entry name" value="DHPS_2"/>
    <property type="match status" value="1"/>
</dbReference>
<feature type="domain" description="Pterin-binding" evidence="11">
    <location>
        <begin position="19"/>
        <end position="277"/>
    </location>
</feature>
<dbReference type="RefSeq" id="WP_320756593.1">
    <property type="nucleotide sequence ID" value="NZ_JAWNFQ010000007.1"/>
</dbReference>
<keyword evidence="6 10" id="KW-0808">Transferase</keyword>
<keyword evidence="7 10" id="KW-0479">Metal-binding</keyword>
<sequence>MKKESPTQFELNTSPFARTRVMGIVNVTPDSFSDGGKWASADAAIKRGHELMAQGADILDIGGESTRPGAQILTADEEWARIETVVAELSASYPVSVDTYHAKTAIRAVEAGAFIINDVTGGQGDPKMFDAIVSTQTNYILQHGRGNAQSMNSLANYTNVGDEVASELRASLRKAFDAGMREDQIIIDPGFGFAKMGEDDWNLAVNMDAVMGIGLPVLVGVSRKRFLERVGTLKGGERGLTPLDRDDATAAFTSHFARMGVWAVRVHEVAASRVAVDVEEQLMLHWQMLNGIRPGAIRHEGGCCSGSVSHTDSYEVSGCCGGTGSHGVSVSRSGGALGGCGGSCGCGGH</sequence>
<evidence type="ECO:0000256" key="9">
    <source>
        <dbReference type="ARBA" id="ARBA00022909"/>
    </source>
</evidence>
<dbReference type="Proteomes" id="UP001281731">
    <property type="component" value="Unassembled WGS sequence"/>
</dbReference>
<dbReference type="GO" id="GO:0046654">
    <property type="term" value="P:tetrahydrofolate biosynthetic process"/>
    <property type="evidence" value="ECO:0007669"/>
    <property type="project" value="TreeGrafter"/>
</dbReference>
<gene>
    <name evidence="12" type="primary">folP</name>
    <name evidence="12" type="ORF">R6G80_05620</name>
</gene>
<dbReference type="GO" id="GO:0046656">
    <property type="term" value="P:folic acid biosynthetic process"/>
    <property type="evidence" value="ECO:0007669"/>
    <property type="project" value="UniProtKB-KW"/>
</dbReference>
<comment type="catalytic activity">
    <reaction evidence="1">
        <text>(7,8-dihydropterin-6-yl)methyl diphosphate + 4-aminobenzoate = 7,8-dihydropteroate + diphosphate</text>
        <dbReference type="Rhea" id="RHEA:19949"/>
        <dbReference type="ChEBI" id="CHEBI:17836"/>
        <dbReference type="ChEBI" id="CHEBI:17839"/>
        <dbReference type="ChEBI" id="CHEBI:33019"/>
        <dbReference type="ChEBI" id="CHEBI:72950"/>
        <dbReference type="EC" id="2.5.1.15"/>
    </reaction>
</comment>
<evidence type="ECO:0000256" key="1">
    <source>
        <dbReference type="ARBA" id="ARBA00000012"/>
    </source>
</evidence>
<evidence type="ECO:0000256" key="7">
    <source>
        <dbReference type="ARBA" id="ARBA00022723"/>
    </source>
</evidence>
<name>A0AAW9HU24_9ACTO</name>
<dbReference type="InterPro" id="IPR011005">
    <property type="entry name" value="Dihydropteroate_synth-like_sf"/>
</dbReference>
<organism evidence="12 13">
    <name type="scientific">Actinotignum urinale</name>
    <dbReference type="NCBI Taxonomy" id="190146"/>
    <lineage>
        <taxon>Bacteria</taxon>
        <taxon>Bacillati</taxon>
        <taxon>Actinomycetota</taxon>
        <taxon>Actinomycetes</taxon>
        <taxon>Actinomycetales</taxon>
        <taxon>Actinomycetaceae</taxon>
        <taxon>Actinotignum</taxon>
    </lineage>
</organism>
<evidence type="ECO:0000256" key="6">
    <source>
        <dbReference type="ARBA" id="ARBA00022679"/>
    </source>
</evidence>
<evidence type="ECO:0000256" key="4">
    <source>
        <dbReference type="ARBA" id="ARBA00009503"/>
    </source>
</evidence>
<dbReference type="GO" id="GO:0004156">
    <property type="term" value="F:dihydropteroate synthase activity"/>
    <property type="evidence" value="ECO:0007669"/>
    <property type="project" value="UniProtKB-EC"/>
</dbReference>
<dbReference type="Pfam" id="PF00809">
    <property type="entry name" value="Pterin_bind"/>
    <property type="match status" value="1"/>
</dbReference>
<comment type="pathway">
    <text evidence="3 10">Cofactor biosynthesis; tetrahydrofolate biosynthesis; 7,8-dihydrofolate from 2-amino-4-hydroxy-6-hydroxymethyl-7,8-dihydropteridine diphosphate and 4-aminobenzoate: step 1/2.</text>
</comment>
<comment type="similarity">
    <text evidence="4 10">Belongs to the DHPS family.</text>
</comment>
<dbReference type="EC" id="2.5.1.15" evidence="5 10"/>
<evidence type="ECO:0000256" key="10">
    <source>
        <dbReference type="RuleBase" id="RU361205"/>
    </source>
</evidence>
<dbReference type="SUPFAM" id="SSF51717">
    <property type="entry name" value="Dihydropteroate synthetase-like"/>
    <property type="match status" value="1"/>
</dbReference>
<protein>
    <recommendedName>
        <fullName evidence="5 10">Dihydropteroate synthase</fullName>
        <shortName evidence="10">DHPS</shortName>
        <ecNumber evidence="5 10">2.5.1.15</ecNumber>
    </recommendedName>
    <alternativeName>
        <fullName evidence="10">Dihydropteroate pyrophosphorylase</fullName>
    </alternativeName>
</protein>
<accession>A0AAW9HU24</accession>
<dbReference type="NCBIfam" id="TIGR01496">
    <property type="entry name" value="DHPS"/>
    <property type="match status" value="1"/>
</dbReference>
<dbReference type="InterPro" id="IPR045031">
    <property type="entry name" value="DHP_synth-like"/>
</dbReference>
<evidence type="ECO:0000256" key="5">
    <source>
        <dbReference type="ARBA" id="ARBA00012458"/>
    </source>
</evidence>